<evidence type="ECO:0000313" key="2">
    <source>
        <dbReference type="EMBL" id="AYO31410.1"/>
    </source>
</evidence>
<dbReference type="RefSeq" id="WP_122015231.1">
    <property type="nucleotide sequence ID" value="NZ_CP033169.1"/>
</dbReference>
<dbReference type="Proteomes" id="UP000280960">
    <property type="component" value="Chromosome"/>
</dbReference>
<dbReference type="KEGG" id="bacg:D2962_13110"/>
<feature type="region of interest" description="Disordered" evidence="1">
    <location>
        <begin position="71"/>
        <end position="105"/>
    </location>
</feature>
<proteinExistence type="predicted"/>
<accession>A0A3G2R7I8</accession>
<organism evidence="2 3">
    <name type="scientific">Biomaibacter acetigenes</name>
    <dbReference type="NCBI Taxonomy" id="2316383"/>
    <lineage>
        <taxon>Bacteria</taxon>
        <taxon>Bacillati</taxon>
        <taxon>Bacillota</taxon>
        <taxon>Clostridia</taxon>
        <taxon>Thermosediminibacterales</taxon>
        <taxon>Tepidanaerobacteraceae</taxon>
        <taxon>Biomaibacter</taxon>
    </lineage>
</organism>
<dbReference type="EMBL" id="CP033169">
    <property type="protein sequence ID" value="AYO31410.1"/>
    <property type="molecule type" value="Genomic_DNA"/>
</dbReference>
<feature type="compositionally biased region" description="Basic and acidic residues" evidence="1">
    <location>
        <begin position="71"/>
        <end position="99"/>
    </location>
</feature>
<keyword evidence="3" id="KW-1185">Reference proteome</keyword>
<sequence length="133" mass="14699">MGAAGKMMPGRMGGLMKMGMFGPAQVGDKIDFKNNMEDITKALVEQGIITQEIADKMTAYMEEKAAERKAEMEKVKSMTEEERKAYLESKKESKPEKGATADPLQKLVDNGTLTQEQADAVSKALFQITYKPD</sequence>
<evidence type="ECO:0000256" key="1">
    <source>
        <dbReference type="SAM" id="MobiDB-lite"/>
    </source>
</evidence>
<protein>
    <submittedName>
        <fullName evidence="2">Uncharacterized protein</fullName>
    </submittedName>
</protein>
<dbReference type="AlphaFoldDB" id="A0A3G2R7I8"/>
<evidence type="ECO:0000313" key="3">
    <source>
        <dbReference type="Proteomes" id="UP000280960"/>
    </source>
</evidence>
<name>A0A3G2R7I8_9FIRM</name>
<gene>
    <name evidence="2" type="ORF">D2962_13110</name>
</gene>
<reference evidence="2 3" key="1">
    <citation type="submission" date="2018-10" db="EMBL/GenBank/DDBJ databases">
        <authorList>
            <person name="Zhang X."/>
        </authorList>
    </citation>
    <scope>NUCLEOTIDE SEQUENCE [LARGE SCALE GENOMIC DNA]</scope>
    <source>
        <strain evidence="2 3">SK-G1</strain>
    </source>
</reference>